<feature type="region of interest" description="Disordered" evidence="2">
    <location>
        <begin position="200"/>
        <end position="224"/>
    </location>
</feature>
<feature type="region of interest" description="Disordered" evidence="2">
    <location>
        <begin position="140"/>
        <end position="162"/>
    </location>
</feature>
<dbReference type="InterPro" id="IPR009057">
    <property type="entry name" value="Homeodomain-like_sf"/>
</dbReference>
<dbReference type="SUPFAM" id="SSF46689">
    <property type="entry name" value="Homeodomain-like"/>
    <property type="match status" value="1"/>
</dbReference>
<dbReference type="AlphaFoldDB" id="A0A016UVP6"/>
<dbReference type="GO" id="GO:0003677">
    <property type="term" value="F:DNA binding"/>
    <property type="evidence" value="ECO:0007669"/>
    <property type="project" value="InterPro"/>
</dbReference>
<dbReference type="InterPro" id="IPR007889">
    <property type="entry name" value="HTH_Psq"/>
</dbReference>
<protein>
    <recommendedName>
        <fullName evidence="3">HTH psq-type domain-containing protein</fullName>
    </recommendedName>
</protein>
<name>A0A016UVP6_9BILA</name>
<sequence>MNTNPEVVNVAALPACFYYSQLMVFHVFEATVPPPPRPNNKAIRGYYTRRVLSDAVKQVIFGAMTVTEAAQHFKIPRTTIQKHVSKAREQHNLKEHYIRRMEAVRRGLAGRMPEDDVQHRLSEQRTAYLMSYGLDAWPTDSNEESAPTHWRQQPVRLDPSPPRLPDTAQCSLEDDMIVAEQCEVMSEEVSNAKPVLLRREPDNEGMPLLSSSGSSTQQSCGRSGISVNPVTRVVLRHEGSDNVVKEVLISRPSLVPRQNLLVKDDRSPPPQLQHN</sequence>
<dbReference type="EMBL" id="JARK01001361">
    <property type="protein sequence ID" value="EYC19285.1"/>
    <property type="molecule type" value="Genomic_DNA"/>
</dbReference>
<dbReference type="Pfam" id="PF05225">
    <property type="entry name" value="HTH_psq"/>
    <property type="match status" value="1"/>
</dbReference>
<dbReference type="Proteomes" id="UP000024635">
    <property type="component" value="Unassembled WGS sequence"/>
</dbReference>
<comment type="subcellular location">
    <subcellularLocation>
        <location evidence="1">Nucleus</location>
    </subcellularLocation>
</comment>
<dbReference type="OrthoDB" id="5877923at2759"/>
<evidence type="ECO:0000256" key="1">
    <source>
        <dbReference type="ARBA" id="ARBA00004123"/>
    </source>
</evidence>
<evidence type="ECO:0000313" key="5">
    <source>
        <dbReference type="Proteomes" id="UP000024635"/>
    </source>
</evidence>
<feature type="compositionally biased region" description="Low complexity" evidence="2">
    <location>
        <begin position="210"/>
        <end position="224"/>
    </location>
</feature>
<dbReference type="Gene3D" id="1.10.10.60">
    <property type="entry name" value="Homeodomain-like"/>
    <property type="match status" value="1"/>
</dbReference>
<evidence type="ECO:0000259" key="3">
    <source>
        <dbReference type="Pfam" id="PF05225"/>
    </source>
</evidence>
<gene>
    <name evidence="4" type="primary">Acey_s0025.g1291</name>
    <name evidence="4" type="ORF">Y032_0025g1291</name>
</gene>
<comment type="caution">
    <text evidence="4">The sequence shown here is derived from an EMBL/GenBank/DDBJ whole genome shotgun (WGS) entry which is preliminary data.</text>
</comment>
<keyword evidence="5" id="KW-1185">Reference proteome</keyword>
<proteinExistence type="predicted"/>
<organism evidence="4 5">
    <name type="scientific">Ancylostoma ceylanicum</name>
    <dbReference type="NCBI Taxonomy" id="53326"/>
    <lineage>
        <taxon>Eukaryota</taxon>
        <taxon>Metazoa</taxon>
        <taxon>Ecdysozoa</taxon>
        <taxon>Nematoda</taxon>
        <taxon>Chromadorea</taxon>
        <taxon>Rhabditida</taxon>
        <taxon>Rhabditina</taxon>
        <taxon>Rhabditomorpha</taxon>
        <taxon>Strongyloidea</taxon>
        <taxon>Ancylostomatidae</taxon>
        <taxon>Ancylostomatinae</taxon>
        <taxon>Ancylostoma</taxon>
    </lineage>
</organism>
<accession>A0A016UVP6</accession>
<evidence type="ECO:0000313" key="4">
    <source>
        <dbReference type="EMBL" id="EYC19285.1"/>
    </source>
</evidence>
<evidence type="ECO:0000256" key="2">
    <source>
        <dbReference type="SAM" id="MobiDB-lite"/>
    </source>
</evidence>
<reference evidence="5" key="1">
    <citation type="journal article" date="2015" name="Nat. Genet.">
        <title>The genome and transcriptome of the zoonotic hookworm Ancylostoma ceylanicum identify infection-specific gene families.</title>
        <authorList>
            <person name="Schwarz E.M."/>
            <person name="Hu Y."/>
            <person name="Antoshechkin I."/>
            <person name="Miller M.M."/>
            <person name="Sternberg P.W."/>
            <person name="Aroian R.V."/>
        </authorList>
    </citation>
    <scope>NUCLEOTIDE SEQUENCE</scope>
    <source>
        <strain evidence="5">HY135</strain>
    </source>
</reference>
<dbReference type="STRING" id="53326.A0A016UVP6"/>
<feature type="domain" description="HTH psq-type" evidence="3">
    <location>
        <begin position="52"/>
        <end position="85"/>
    </location>
</feature>
<dbReference type="GO" id="GO:0005634">
    <property type="term" value="C:nucleus"/>
    <property type="evidence" value="ECO:0007669"/>
    <property type="project" value="UniProtKB-SubCell"/>
</dbReference>